<evidence type="ECO:0000313" key="3">
    <source>
        <dbReference type="Proteomes" id="UP001165063"/>
    </source>
</evidence>
<accession>A0A9W6Z089</accession>
<feature type="region of interest" description="Disordered" evidence="1">
    <location>
        <begin position="1"/>
        <end position="59"/>
    </location>
</feature>
<name>A0A9W6Z089_AMBMO</name>
<dbReference type="AlphaFoldDB" id="A0A9W6Z089"/>
<dbReference type="Proteomes" id="UP001165063">
    <property type="component" value="Unassembled WGS sequence"/>
</dbReference>
<reference evidence="2" key="1">
    <citation type="submission" date="2023-04" db="EMBL/GenBank/DDBJ databases">
        <title>Ambrosiozyma monospora NBRC 1965.</title>
        <authorList>
            <person name="Ichikawa N."/>
            <person name="Sato H."/>
            <person name="Tonouchi N."/>
        </authorList>
    </citation>
    <scope>NUCLEOTIDE SEQUENCE</scope>
    <source>
        <strain evidence="2">NBRC 1965</strain>
    </source>
</reference>
<dbReference type="EMBL" id="BSXU01005647">
    <property type="protein sequence ID" value="GMG55290.1"/>
    <property type="molecule type" value="Genomic_DNA"/>
</dbReference>
<sequence>MSDQTTLSSIDESLISADITTTTTPPTNELSFGKSHDGSSTVVSSGRLGTEKSSVRASTPDLDDISGVLSNLNLDDSGKLSTDFKGSIFSPHFSPISQHSISTGGIPSTPGHPANILLPNQHQGSDFFTSASKQPRTPNWSNAGSMGGFQSQSILPELTTTPQTTQKNRQSQQYLGFEGVNGSIPQQQFISLTPNGTVTSFGGAQFNPQGTPFNNSKTTMPSGAPAPRRASALGFVNNRPFMLPENSSSPQVMASEADTSFGSGNVNVQTLTLAHLY</sequence>
<gene>
    <name evidence="2" type="ORF">Amon01_000753500</name>
</gene>
<organism evidence="2 3">
    <name type="scientific">Ambrosiozyma monospora</name>
    <name type="common">Yeast</name>
    <name type="synonym">Endomycopsis monosporus</name>
    <dbReference type="NCBI Taxonomy" id="43982"/>
    <lineage>
        <taxon>Eukaryota</taxon>
        <taxon>Fungi</taxon>
        <taxon>Dikarya</taxon>
        <taxon>Ascomycota</taxon>
        <taxon>Saccharomycotina</taxon>
        <taxon>Pichiomycetes</taxon>
        <taxon>Pichiales</taxon>
        <taxon>Pichiaceae</taxon>
        <taxon>Ambrosiozyma</taxon>
    </lineage>
</organism>
<evidence type="ECO:0000313" key="2">
    <source>
        <dbReference type="EMBL" id="GMG55290.1"/>
    </source>
</evidence>
<comment type="caution">
    <text evidence="2">The sequence shown here is derived from an EMBL/GenBank/DDBJ whole genome shotgun (WGS) entry which is preliminary data.</text>
</comment>
<keyword evidence="3" id="KW-1185">Reference proteome</keyword>
<evidence type="ECO:0000256" key="1">
    <source>
        <dbReference type="SAM" id="MobiDB-lite"/>
    </source>
</evidence>
<feature type="compositionally biased region" description="Polar residues" evidence="1">
    <location>
        <begin position="1"/>
        <end position="11"/>
    </location>
</feature>
<protein>
    <submittedName>
        <fullName evidence="2">Unnamed protein product</fullName>
    </submittedName>
</protein>
<proteinExistence type="predicted"/>